<organism evidence="1 2">
    <name type="scientific">Bionectria ochroleuca</name>
    <name type="common">Gliocladium roseum</name>
    <dbReference type="NCBI Taxonomy" id="29856"/>
    <lineage>
        <taxon>Eukaryota</taxon>
        <taxon>Fungi</taxon>
        <taxon>Dikarya</taxon>
        <taxon>Ascomycota</taxon>
        <taxon>Pezizomycotina</taxon>
        <taxon>Sordariomycetes</taxon>
        <taxon>Hypocreomycetidae</taxon>
        <taxon>Hypocreales</taxon>
        <taxon>Bionectriaceae</taxon>
        <taxon>Clonostachys</taxon>
    </lineage>
</organism>
<proteinExistence type="predicted"/>
<evidence type="ECO:0000313" key="1">
    <source>
        <dbReference type="EMBL" id="KAF9746812.1"/>
    </source>
</evidence>
<dbReference type="EMBL" id="JADCTT010000011">
    <property type="protein sequence ID" value="KAF9746812.1"/>
    <property type="molecule type" value="Genomic_DNA"/>
</dbReference>
<name>A0A8H7MZ65_BIOOC</name>
<reference evidence="1" key="1">
    <citation type="submission" date="2020-10" db="EMBL/GenBank/DDBJ databases">
        <title>High-Quality Genome Resource of Clonostachys rosea strain S41 by Oxford Nanopore Long-Read Sequencing.</title>
        <authorList>
            <person name="Wang H."/>
        </authorList>
    </citation>
    <scope>NUCLEOTIDE SEQUENCE</scope>
    <source>
        <strain evidence="1">S41</strain>
    </source>
</reference>
<accession>A0A8H7MZ65</accession>
<dbReference type="Proteomes" id="UP000616885">
    <property type="component" value="Unassembled WGS sequence"/>
</dbReference>
<evidence type="ECO:0000313" key="2">
    <source>
        <dbReference type="Proteomes" id="UP000616885"/>
    </source>
</evidence>
<protein>
    <submittedName>
        <fullName evidence="1">Uncharacterized protein</fullName>
    </submittedName>
</protein>
<dbReference type="AlphaFoldDB" id="A0A8H7MZ65"/>
<comment type="caution">
    <text evidence="1">The sequence shown here is derived from an EMBL/GenBank/DDBJ whole genome shotgun (WGS) entry which is preliminary data.</text>
</comment>
<sequence>MVARSVLGRAQRNAVGWRPVGQLGQRSNDEDVLSWNGGHADVEGRLGIARGWRRAHRGHGIVCGLAPGRWDDTAAALDGCEEGGVRPGQVCRRSGRAIASGILLSKGAAGGSVLLDDGDEVVSVSMDGADDCLVRGRPFGVCSCGSRGNNILEEGEVDRIDGERTNLVPLVDGRIELLSGSKGSQIPWVASIVNILGVAADGCSLPLSDTAVNGVDGAEGVDNSLVVCQSPGRAGLES</sequence>
<gene>
    <name evidence="1" type="ORF">IM811_003717</name>
</gene>